<accession>A0A6N9TU63</accession>
<dbReference type="RefSeq" id="WP_163299384.1">
    <property type="nucleotide sequence ID" value="NZ_JAAGRR010000142.1"/>
</dbReference>
<keyword evidence="1" id="KW-0315">Glutamine amidotransferase</keyword>
<gene>
    <name evidence="2" type="ORF">G3N55_10525</name>
</gene>
<dbReference type="AlphaFoldDB" id="A0A6N9TU63"/>
<evidence type="ECO:0000313" key="2">
    <source>
        <dbReference type="EMBL" id="NDY43274.1"/>
    </source>
</evidence>
<dbReference type="CDD" id="cd03109">
    <property type="entry name" value="DTBS"/>
    <property type="match status" value="1"/>
</dbReference>
<dbReference type="Proteomes" id="UP000469346">
    <property type="component" value="Unassembled WGS sequence"/>
</dbReference>
<evidence type="ECO:0000256" key="1">
    <source>
        <dbReference type="ARBA" id="ARBA00022962"/>
    </source>
</evidence>
<name>A0A6N9TU63_DISTH</name>
<dbReference type="Pfam" id="PF13500">
    <property type="entry name" value="AAA_26"/>
    <property type="match status" value="1"/>
</dbReference>
<keyword evidence="3" id="KW-1185">Reference proteome</keyword>
<comment type="caution">
    <text evidence="2">The sequence shown here is derived from an EMBL/GenBank/DDBJ whole genome shotgun (WGS) entry which is preliminary data.</text>
</comment>
<dbReference type="EMBL" id="JAAGRR010000142">
    <property type="protein sequence ID" value="NDY43274.1"/>
    <property type="molecule type" value="Genomic_DNA"/>
</dbReference>
<dbReference type="PANTHER" id="PTHR21343">
    <property type="entry name" value="DETHIOBIOTIN SYNTHETASE"/>
    <property type="match status" value="1"/>
</dbReference>
<dbReference type="PANTHER" id="PTHR21343:SF8">
    <property type="entry name" value="DRTGG DOMAIN-CONTAINING PROTEIN"/>
    <property type="match status" value="1"/>
</dbReference>
<feature type="non-terminal residue" evidence="2">
    <location>
        <position position="118"/>
    </location>
</feature>
<reference evidence="2 3" key="1">
    <citation type="submission" date="2020-02" db="EMBL/GenBank/DDBJ databases">
        <title>Comparative genomics of sulfur disproportionating microorganisms.</title>
        <authorList>
            <person name="Ward L.M."/>
            <person name="Bertran E."/>
            <person name="Johnston D.T."/>
        </authorList>
    </citation>
    <scope>NUCLEOTIDE SEQUENCE [LARGE SCALE GENOMIC DNA]</scope>
    <source>
        <strain evidence="2 3">DSM 100025</strain>
    </source>
</reference>
<evidence type="ECO:0000313" key="3">
    <source>
        <dbReference type="Proteomes" id="UP000469346"/>
    </source>
</evidence>
<proteinExistence type="predicted"/>
<dbReference type="InterPro" id="IPR027417">
    <property type="entry name" value="P-loop_NTPase"/>
</dbReference>
<protein>
    <submittedName>
        <fullName evidence="2">AAA family ATPase</fullName>
    </submittedName>
</protein>
<dbReference type="SUPFAM" id="SSF52540">
    <property type="entry name" value="P-loop containing nucleoside triphosphate hydrolases"/>
    <property type="match status" value="1"/>
</dbReference>
<dbReference type="Gene3D" id="3.40.50.300">
    <property type="entry name" value="P-loop containing nucleotide triphosphate hydrolases"/>
    <property type="match status" value="1"/>
</dbReference>
<organism evidence="2 3">
    <name type="scientific">Dissulfurirhabdus thermomarina</name>
    <dbReference type="NCBI Taxonomy" id="1765737"/>
    <lineage>
        <taxon>Bacteria</taxon>
        <taxon>Deltaproteobacteria</taxon>
        <taxon>Dissulfurirhabdaceae</taxon>
        <taxon>Dissulfurirhabdus</taxon>
    </lineage>
</organism>
<sequence length="118" mass="12513">MSRKLYVVSTQNDAGKSLLCAGLIRRFRVDGRAVGYFKPVGTEAAPAGPVDVDEDAVFFRGLFDLPDALEDLSPVLLDGRRVERILAGEVLDGAGRVRAAGERVARGRDLVVAEGGGS</sequence>